<accession>A0A432G6Z9</accession>
<evidence type="ECO:0000313" key="2">
    <source>
        <dbReference type="EMBL" id="RTZ79562.1"/>
    </source>
</evidence>
<dbReference type="InterPro" id="IPR047801">
    <property type="entry name" value="Peptidase_C45"/>
</dbReference>
<feature type="domain" description="Peptidase C45 hydrolase" evidence="1">
    <location>
        <begin position="122"/>
        <end position="192"/>
    </location>
</feature>
<dbReference type="NCBIfam" id="NF040521">
    <property type="entry name" value="C45_proenzyme"/>
    <property type="match status" value="1"/>
</dbReference>
<name>A0A432G6Z9_9DELT</name>
<dbReference type="InterPro" id="IPR047794">
    <property type="entry name" value="C45_proenzyme-like"/>
</dbReference>
<organism evidence="2 3">
    <name type="scientific">SAR324 cluster bacterium</name>
    <dbReference type="NCBI Taxonomy" id="2024889"/>
    <lineage>
        <taxon>Bacteria</taxon>
        <taxon>Deltaproteobacteria</taxon>
        <taxon>SAR324 cluster</taxon>
    </lineage>
</organism>
<dbReference type="AlphaFoldDB" id="A0A432G6Z9"/>
<evidence type="ECO:0000313" key="3">
    <source>
        <dbReference type="Proteomes" id="UP000286801"/>
    </source>
</evidence>
<dbReference type="EMBL" id="QNZL01000141">
    <property type="protein sequence ID" value="RTZ79562.1"/>
    <property type="molecule type" value="Genomic_DNA"/>
</dbReference>
<protein>
    <recommendedName>
        <fullName evidence="1">Peptidase C45 hydrolase domain-containing protein</fullName>
    </recommendedName>
</protein>
<dbReference type="PANTHER" id="PTHR34180">
    <property type="entry name" value="PEPTIDASE C45"/>
    <property type="match status" value="1"/>
</dbReference>
<dbReference type="Pfam" id="PF03417">
    <property type="entry name" value="AAT"/>
    <property type="match status" value="1"/>
</dbReference>
<comment type="caution">
    <text evidence="2">The sequence shown here is derived from an EMBL/GenBank/DDBJ whole genome shotgun (WGS) entry which is preliminary data.</text>
</comment>
<dbReference type="Gene3D" id="3.60.60.10">
    <property type="entry name" value="Penicillin V Acylase, Chain A"/>
    <property type="match status" value="1"/>
</dbReference>
<reference evidence="2 3" key="1">
    <citation type="submission" date="2018-06" db="EMBL/GenBank/DDBJ databases">
        <title>Combined omics and stable isotope probing to characterize newly discovered Mariana Back-Arc vent microbial communities.</title>
        <authorList>
            <person name="Trembath-Reichert E."/>
            <person name="Huber J.A."/>
        </authorList>
    </citation>
    <scope>NUCLEOTIDE SEQUENCE [LARGE SCALE GENOMIC DNA]</scope>
    <source>
        <strain evidence="2">MAG 63_1</strain>
    </source>
</reference>
<dbReference type="InterPro" id="IPR005079">
    <property type="entry name" value="Peptidase_C45_hydrolase"/>
</dbReference>
<sequence>MDKLETLEVSGTPEDIGFAIEQADADSIQKQVLQLAEFRETERTWQDSSYLKMLDATARSVFPEYVLELEGMARGAQVEYETLLIWNCRGDLPLSDDAIPESAKHSPEGCTTLLFPAAKSSVAVIVHNEDGQPELDGHCCWLSVRQENGSKFSTFHYPGMLPGYTFSVNSHGLVQTINNIRVDDLQSGIPHWC</sequence>
<proteinExistence type="predicted"/>
<dbReference type="PANTHER" id="PTHR34180:SF1">
    <property type="entry name" value="BETA-ALANYL-DOPAMINE_CARCININE HYDROLASE"/>
    <property type="match status" value="1"/>
</dbReference>
<gene>
    <name evidence="2" type="ORF">DSY97_05165</name>
</gene>
<dbReference type="Proteomes" id="UP000286801">
    <property type="component" value="Unassembled WGS sequence"/>
</dbReference>
<evidence type="ECO:0000259" key="1">
    <source>
        <dbReference type="Pfam" id="PF03417"/>
    </source>
</evidence>